<dbReference type="GO" id="GO:0016616">
    <property type="term" value="F:oxidoreductase activity, acting on the CH-OH group of donors, NAD or NADP as acceptor"/>
    <property type="evidence" value="ECO:0007669"/>
    <property type="project" value="UniProtKB-ARBA"/>
</dbReference>
<evidence type="ECO:0000256" key="2">
    <source>
        <dbReference type="ARBA" id="ARBA00022857"/>
    </source>
</evidence>
<dbReference type="FunFam" id="3.20.20.100:FF:000015">
    <property type="entry name" value="Oxidoreductase, aldo/keto reductase family"/>
    <property type="match status" value="1"/>
</dbReference>
<evidence type="ECO:0000256" key="5">
    <source>
        <dbReference type="PIRSR" id="PIRSR000097-2"/>
    </source>
</evidence>
<feature type="binding site" evidence="5">
    <location>
        <position position="111"/>
    </location>
    <ligand>
        <name>substrate</name>
    </ligand>
</feature>
<dbReference type="PANTHER" id="PTHR43827">
    <property type="entry name" value="2,5-DIKETO-D-GLUCONIC ACID REDUCTASE"/>
    <property type="match status" value="1"/>
</dbReference>
<dbReference type="Pfam" id="PF00248">
    <property type="entry name" value="Aldo_ket_red"/>
    <property type="match status" value="1"/>
</dbReference>
<feature type="domain" description="NADP-dependent oxidoreductase" evidence="7">
    <location>
        <begin position="24"/>
        <end position="258"/>
    </location>
</feature>
<dbReference type="SUPFAM" id="SSF51430">
    <property type="entry name" value="NAD(P)-linked oxidoreductase"/>
    <property type="match status" value="1"/>
</dbReference>
<dbReference type="InterPro" id="IPR023210">
    <property type="entry name" value="NADP_OxRdtase_dom"/>
</dbReference>
<dbReference type="EMBL" id="DYVY01000052">
    <property type="protein sequence ID" value="HJF93770.1"/>
    <property type="molecule type" value="Genomic_DNA"/>
</dbReference>
<evidence type="ECO:0000259" key="7">
    <source>
        <dbReference type="Pfam" id="PF00248"/>
    </source>
</evidence>
<evidence type="ECO:0000313" key="8">
    <source>
        <dbReference type="EMBL" id="HJF93770.1"/>
    </source>
</evidence>
<comment type="similarity">
    <text evidence="1">Belongs to the aldo/keto reductase family.</text>
</comment>
<dbReference type="InterPro" id="IPR020471">
    <property type="entry name" value="AKR"/>
</dbReference>
<evidence type="ECO:0000256" key="3">
    <source>
        <dbReference type="ARBA" id="ARBA00023002"/>
    </source>
</evidence>
<dbReference type="Gene3D" id="3.20.20.100">
    <property type="entry name" value="NADP-dependent oxidoreductase domain"/>
    <property type="match status" value="1"/>
</dbReference>
<feature type="active site" description="Proton donor" evidence="4">
    <location>
        <position position="49"/>
    </location>
</feature>
<proteinExistence type="inferred from homology"/>
<keyword evidence="3" id="KW-0560">Oxidoreductase</keyword>
<keyword evidence="2" id="KW-0521">NADP</keyword>
<name>A0A921I0F0_9FIRM</name>
<dbReference type="AlphaFoldDB" id="A0A921I0F0"/>
<dbReference type="RefSeq" id="WP_281725103.1">
    <property type="nucleotide sequence ID" value="NZ_CALKQL010000020.1"/>
</dbReference>
<protein>
    <submittedName>
        <fullName evidence="8">Aldo/keto reductase</fullName>
    </submittedName>
</protein>
<accession>A0A921I0F0</accession>
<dbReference type="PRINTS" id="PR00069">
    <property type="entry name" value="ALDKETRDTASE"/>
</dbReference>
<dbReference type="CDD" id="cd19133">
    <property type="entry name" value="AKR_AKR5F1"/>
    <property type="match status" value="1"/>
</dbReference>
<dbReference type="PIRSF" id="PIRSF000097">
    <property type="entry name" value="AKR"/>
    <property type="match status" value="1"/>
</dbReference>
<gene>
    <name evidence="8" type="ORF">K8V82_03155</name>
</gene>
<dbReference type="Proteomes" id="UP000769156">
    <property type="component" value="Unassembled WGS sequence"/>
</dbReference>
<evidence type="ECO:0000256" key="1">
    <source>
        <dbReference type="ARBA" id="ARBA00007905"/>
    </source>
</evidence>
<dbReference type="InterPro" id="IPR036812">
    <property type="entry name" value="NAD(P)_OxRdtase_dom_sf"/>
</dbReference>
<organism evidence="8 9">
    <name type="scientific">Lachnoclostridium phocaeense</name>
    <dbReference type="NCBI Taxonomy" id="1871021"/>
    <lineage>
        <taxon>Bacteria</taxon>
        <taxon>Bacillati</taxon>
        <taxon>Bacillota</taxon>
        <taxon>Clostridia</taxon>
        <taxon>Lachnospirales</taxon>
        <taxon>Lachnospiraceae</taxon>
    </lineage>
</organism>
<feature type="site" description="Lowers pKa of active site Tyr" evidence="6">
    <location>
        <position position="78"/>
    </location>
</feature>
<evidence type="ECO:0000313" key="9">
    <source>
        <dbReference type="Proteomes" id="UP000769156"/>
    </source>
</evidence>
<reference evidence="8" key="1">
    <citation type="journal article" date="2021" name="PeerJ">
        <title>Extensive microbial diversity within the chicken gut microbiome revealed by metagenomics and culture.</title>
        <authorList>
            <person name="Gilroy R."/>
            <person name="Ravi A."/>
            <person name="Getino M."/>
            <person name="Pursley I."/>
            <person name="Horton D.L."/>
            <person name="Alikhan N.F."/>
            <person name="Baker D."/>
            <person name="Gharbi K."/>
            <person name="Hall N."/>
            <person name="Watson M."/>
            <person name="Adriaenssens E.M."/>
            <person name="Foster-Nyarko E."/>
            <person name="Jarju S."/>
            <person name="Secka A."/>
            <person name="Antonio M."/>
            <person name="Oren A."/>
            <person name="Chaudhuri R.R."/>
            <person name="La Ragione R."/>
            <person name="Hildebrand F."/>
            <person name="Pallen M.J."/>
        </authorList>
    </citation>
    <scope>NUCLEOTIDE SEQUENCE</scope>
    <source>
        <strain evidence="8">ChiSjej5B23-16112</strain>
    </source>
</reference>
<evidence type="ECO:0000256" key="4">
    <source>
        <dbReference type="PIRSR" id="PIRSR000097-1"/>
    </source>
</evidence>
<dbReference type="PANTHER" id="PTHR43827:SF3">
    <property type="entry name" value="NADP-DEPENDENT OXIDOREDUCTASE DOMAIN-CONTAINING PROTEIN"/>
    <property type="match status" value="1"/>
</dbReference>
<comment type="caution">
    <text evidence="8">The sequence shown here is derived from an EMBL/GenBank/DDBJ whole genome shotgun (WGS) entry which is preliminary data.</text>
</comment>
<reference evidence="8" key="2">
    <citation type="submission" date="2021-09" db="EMBL/GenBank/DDBJ databases">
        <authorList>
            <person name="Gilroy R."/>
        </authorList>
    </citation>
    <scope>NUCLEOTIDE SEQUENCE</scope>
    <source>
        <strain evidence="8">ChiSjej5B23-16112</strain>
    </source>
</reference>
<sequence>METIALRNGVEMPLLGYGVLQMKEPRQCEKCVQAALESGYRMFDTAASYGNEEPVGRALKKYMDEGKVRREELFVITKLWIDDAREDSAGKAFETSLAKLGLDYIDLYLVHQPYGDYYGAWRAMEKLYEEGRIRALGVSNFSPERLVDLCMNSHIPPMVNQVELHPFYHQEQALHIMRELGVQPQAWAPLCEGLRNIFSNKVLEKIGKKYGRSVAQTALRWNIDRQVSVVTRSSIPEHMREDFDIWDFSLSDGDRKLISGLDLGYSEILDYGNPCIARMFLSKKGHSR</sequence>
<dbReference type="PROSITE" id="PS00062">
    <property type="entry name" value="ALDOKETO_REDUCTASE_2"/>
    <property type="match status" value="1"/>
</dbReference>
<evidence type="ECO:0000256" key="6">
    <source>
        <dbReference type="PIRSR" id="PIRSR000097-3"/>
    </source>
</evidence>
<dbReference type="InterPro" id="IPR018170">
    <property type="entry name" value="Aldo/ket_reductase_CS"/>
</dbReference>